<sequence length="116" mass="12657">MVKGLRRLGVVTALIGIALAGPLFVGSPAHASGCGIRFEVSFYNRVLGASHFRYCFDPDSVVPMPVKIERLDRPIGGNEIWVIVAQGRGDVSYNCNNDSPHTFRFNGQRNGVYACD</sequence>
<reference evidence="1 2" key="1">
    <citation type="submission" date="2020-03" db="EMBL/GenBank/DDBJ databases">
        <title>Whole genome shotgun sequence of Phytohabitans suffuscus NBRC 105367.</title>
        <authorList>
            <person name="Komaki H."/>
            <person name="Tamura T."/>
        </authorList>
    </citation>
    <scope>NUCLEOTIDE SEQUENCE [LARGE SCALE GENOMIC DNA]</scope>
    <source>
        <strain evidence="1 2">NBRC 105367</strain>
    </source>
</reference>
<dbReference type="KEGG" id="psuu:Psuf_073060"/>
<dbReference type="AlphaFoldDB" id="A0A6F8YVH1"/>
<name>A0A6F8YVH1_9ACTN</name>
<keyword evidence="2" id="KW-1185">Reference proteome</keyword>
<gene>
    <name evidence="1" type="ORF">Psuf_073060</name>
</gene>
<dbReference type="EMBL" id="AP022871">
    <property type="protein sequence ID" value="BCB89993.1"/>
    <property type="molecule type" value="Genomic_DNA"/>
</dbReference>
<protein>
    <submittedName>
        <fullName evidence="1">Uncharacterized protein</fullName>
    </submittedName>
</protein>
<organism evidence="1 2">
    <name type="scientific">Phytohabitans suffuscus</name>
    <dbReference type="NCBI Taxonomy" id="624315"/>
    <lineage>
        <taxon>Bacteria</taxon>
        <taxon>Bacillati</taxon>
        <taxon>Actinomycetota</taxon>
        <taxon>Actinomycetes</taxon>
        <taxon>Micromonosporales</taxon>
        <taxon>Micromonosporaceae</taxon>
    </lineage>
</organism>
<evidence type="ECO:0000313" key="1">
    <source>
        <dbReference type="EMBL" id="BCB89993.1"/>
    </source>
</evidence>
<proteinExistence type="predicted"/>
<accession>A0A6F8YVH1</accession>
<evidence type="ECO:0000313" key="2">
    <source>
        <dbReference type="Proteomes" id="UP000503011"/>
    </source>
</evidence>
<dbReference type="RefSeq" id="WP_173162073.1">
    <property type="nucleotide sequence ID" value="NZ_AP022871.1"/>
</dbReference>
<dbReference type="Proteomes" id="UP000503011">
    <property type="component" value="Chromosome"/>
</dbReference>
<reference evidence="1 2" key="2">
    <citation type="submission" date="2020-03" db="EMBL/GenBank/DDBJ databases">
        <authorList>
            <person name="Ichikawa N."/>
            <person name="Kimura A."/>
            <person name="Kitahashi Y."/>
            <person name="Uohara A."/>
        </authorList>
    </citation>
    <scope>NUCLEOTIDE SEQUENCE [LARGE SCALE GENOMIC DNA]</scope>
    <source>
        <strain evidence="1 2">NBRC 105367</strain>
    </source>
</reference>